<dbReference type="GeneID" id="63746512"/>
<gene>
    <name evidence="9" type="ORF">ASPWEDRAFT_170712</name>
</gene>
<dbReference type="PRINTS" id="PR00623">
    <property type="entry name" value="HISTONEH4"/>
</dbReference>
<evidence type="ECO:0000256" key="1">
    <source>
        <dbReference type="ARBA" id="ARBA00004123"/>
    </source>
</evidence>
<evidence type="ECO:0000256" key="5">
    <source>
        <dbReference type="ARBA" id="ARBA00023125"/>
    </source>
</evidence>
<dbReference type="GO" id="GO:0000786">
    <property type="term" value="C:nucleosome"/>
    <property type="evidence" value="ECO:0007669"/>
    <property type="project" value="UniProtKB-KW"/>
</dbReference>
<dbReference type="EMBL" id="KV878211">
    <property type="protein sequence ID" value="OJJ37226.1"/>
    <property type="molecule type" value="Genomic_DNA"/>
</dbReference>
<evidence type="ECO:0000256" key="7">
    <source>
        <dbReference type="ARBA" id="ARBA00023269"/>
    </source>
</evidence>
<dbReference type="PANTHER" id="PTHR10484">
    <property type="entry name" value="HISTONE H4"/>
    <property type="match status" value="1"/>
</dbReference>
<dbReference type="InterPro" id="IPR009072">
    <property type="entry name" value="Histone-fold"/>
</dbReference>
<dbReference type="Proteomes" id="UP000184383">
    <property type="component" value="Unassembled WGS sequence"/>
</dbReference>
<dbReference type="RefSeq" id="XP_040690902.1">
    <property type="nucleotide sequence ID" value="XM_040830664.1"/>
</dbReference>
<evidence type="ECO:0000313" key="10">
    <source>
        <dbReference type="Proteomes" id="UP000184383"/>
    </source>
</evidence>
<dbReference type="SUPFAM" id="SSF47113">
    <property type="entry name" value="Histone-fold"/>
    <property type="match status" value="1"/>
</dbReference>
<evidence type="ECO:0000256" key="4">
    <source>
        <dbReference type="ARBA" id="ARBA00022454"/>
    </source>
</evidence>
<evidence type="ECO:0000256" key="2">
    <source>
        <dbReference type="ARBA" id="ARBA00004286"/>
    </source>
</evidence>
<organism evidence="9 10">
    <name type="scientific">Aspergillus wentii DTO 134E9</name>
    <dbReference type="NCBI Taxonomy" id="1073089"/>
    <lineage>
        <taxon>Eukaryota</taxon>
        <taxon>Fungi</taxon>
        <taxon>Dikarya</taxon>
        <taxon>Ascomycota</taxon>
        <taxon>Pezizomycotina</taxon>
        <taxon>Eurotiomycetes</taxon>
        <taxon>Eurotiomycetidae</taxon>
        <taxon>Eurotiales</taxon>
        <taxon>Aspergillaceae</taxon>
        <taxon>Aspergillus</taxon>
        <taxon>Aspergillus subgen. Cremei</taxon>
    </lineage>
</organism>
<proteinExistence type="inferred from homology"/>
<dbReference type="VEuPathDB" id="FungiDB:ASPWEDRAFT_170712"/>
<evidence type="ECO:0000256" key="6">
    <source>
        <dbReference type="ARBA" id="ARBA00023242"/>
    </source>
</evidence>
<dbReference type="GO" id="GO:0005634">
    <property type="term" value="C:nucleus"/>
    <property type="evidence" value="ECO:0007669"/>
    <property type="project" value="UniProtKB-SubCell"/>
</dbReference>
<dbReference type="AlphaFoldDB" id="A0A1L9RQJ6"/>
<comment type="similarity">
    <text evidence="3 8">Belongs to the histone H4 family.</text>
</comment>
<reference evidence="10" key="1">
    <citation type="journal article" date="2017" name="Genome Biol.">
        <title>Comparative genomics reveals high biological diversity and specific adaptations in the industrially and medically important fungal genus Aspergillus.</title>
        <authorList>
            <person name="de Vries R.P."/>
            <person name="Riley R."/>
            <person name="Wiebenga A."/>
            <person name="Aguilar-Osorio G."/>
            <person name="Amillis S."/>
            <person name="Uchima C.A."/>
            <person name="Anderluh G."/>
            <person name="Asadollahi M."/>
            <person name="Askin M."/>
            <person name="Barry K."/>
            <person name="Battaglia E."/>
            <person name="Bayram O."/>
            <person name="Benocci T."/>
            <person name="Braus-Stromeyer S.A."/>
            <person name="Caldana C."/>
            <person name="Canovas D."/>
            <person name="Cerqueira G.C."/>
            <person name="Chen F."/>
            <person name="Chen W."/>
            <person name="Choi C."/>
            <person name="Clum A."/>
            <person name="Dos Santos R.A."/>
            <person name="Damasio A.R."/>
            <person name="Diallinas G."/>
            <person name="Emri T."/>
            <person name="Fekete E."/>
            <person name="Flipphi M."/>
            <person name="Freyberg S."/>
            <person name="Gallo A."/>
            <person name="Gournas C."/>
            <person name="Habgood R."/>
            <person name="Hainaut M."/>
            <person name="Harispe M.L."/>
            <person name="Henrissat B."/>
            <person name="Hilden K.S."/>
            <person name="Hope R."/>
            <person name="Hossain A."/>
            <person name="Karabika E."/>
            <person name="Karaffa L."/>
            <person name="Karanyi Z."/>
            <person name="Krasevec N."/>
            <person name="Kuo A."/>
            <person name="Kusch H."/>
            <person name="LaButti K."/>
            <person name="Lagendijk E.L."/>
            <person name="Lapidus A."/>
            <person name="Levasseur A."/>
            <person name="Lindquist E."/>
            <person name="Lipzen A."/>
            <person name="Logrieco A.F."/>
            <person name="MacCabe A."/>
            <person name="Maekelae M.R."/>
            <person name="Malavazi I."/>
            <person name="Melin P."/>
            <person name="Meyer V."/>
            <person name="Mielnichuk N."/>
            <person name="Miskei M."/>
            <person name="Molnar A.P."/>
            <person name="Mule G."/>
            <person name="Ngan C.Y."/>
            <person name="Orejas M."/>
            <person name="Orosz E."/>
            <person name="Ouedraogo J.P."/>
            <person name="Overkamp K.M."/>
            <person name="Park H.-S."/>
            <person name="Perrone G."/>
            <person name="Piumi F."/>
            <person name="Punt P.J."/>
            <person name="Ram A.F."/>
            <person name="Ramon A."/>
            <person name="Rauscher S."/>
            <person name="Record E."/>
            <person name="Riano-Pachon D.M."/>
            <person name="Robert V."/>
            <person name="Roehrig J."/>
            <person name="Ruller R."/>
            <person name="Salamov A."/>
            <person name="Salih N.S."/>
            <person name="Samson R.A."/>
            <person name="Sandor E."/>
            <person name="Sanguinetti M."/>
            <person name="Schuetze T."/>
            <person name="Sepcic K."/>
            <person name="Shelest E."/>
            <person name="Sherlock G."/>
            <person name="Sophianopoulou V."/>
            <person name="Squina F.M."/>
            <person name="Sun H."/>
            <person name="Susca A."/>
            <person name="Todd R.B."/>
            <person name="Tsang A."/>
            <person name="Unkles S.E."/>
            <person name="van de Wiele N."/>
            <person name="van Rossen-Uffink D."/>
            <person name="Oliveira J.V."/>
            <person name="Vesth T.C."/>
            <person name="Visser J."/>
            <person name="Yu J.-H."/>
            <person name="Zhou M."/>
            <person name="Andersen M.R."/>
            <person name="Archer D.B."/>
            <person name="Baker S.E."/>
            <person name="Benoit I."/>
            <person name="Brakhage A.A."/>
            <person name="Braus G.H."/>
            <person name="Fischer R."/>
            <person name="Frisvad J.C."/>
            <person name="Goldman G.H."/>
            <person name="Houbraken J."/>
            <person name="Oakley B."/>
            <person name="Pocsi I."/>
            <person name="Scazzocchio C."/>
            <person name="Seiboth B."/>
            <person name="vanKuyk P.A."/>
            <person name="Wortman J."/>
            <person name="Dyer P.S."/>
            <person name="Grigoriev I.V."/>
        </authorList>
    </citation>
    <scope>NUCLEOTIDE SEQUENCE [LARGE SCALE GENOMIC DNA]</scope>
    <source>
        <strain evidence="10">DTO 134E9</strain>
    </source>
</reference>
<keyword evidence="5 8" id="KW-0238">DNA-binding</keyword>
<dbReference type="Gene3D" id="1.10.20.10">
    <property type="entry name" value="Histone, subunit A"/>
    <property type="match status" value="1"/>
</dbReference>
<comment type="function">
    <text evidence="8">Core component of nucleosome. Nucleosomes wrap and compact DNA into chromatin, limiting DNA accessibility to the cellular machineries which require DNA as a template. Histones thereby play a central role in transcription regulation, DNA repair, DNA replication and chromosomal stability. DNA accessibility is regulated via a complex set of post-translational modifications of histones, also called histone code, and nucleosome remodeling.</text>
</comment>
<keyword evidence="7 8" id="KW-0544">Nucleosome core</keyword>
<sequence>MAPRLQNIFPKRHRKLRDNIAGITRPAIRRLARRGGVMRIKKEIYDEIRGVLKDRLREILRHVVYILESARTPSHERKVVTTRDVVYALQKIGHTVYGFAEI</sequence>
<dbReference type="OrthoDB" id="4341621at2759"/>
<comment type="subunit">
    <text evidence="8">The nucleosome is a histone octamer containing two molecules each of H2A, H2B, H3 and H4 assembled in one H3-H4 heterotetramer and two H2A-H2B heterodimers. The octamer wraps approximately 147 bp of DNA.</text>
</comment>
<dbReference type="STRING" id="1073089.A0A1L9RQJ6"/>
<keyword evidence="10" id="KW-1185">Reference proteome</keyword>
<dbReference type="SMART" id="SM00417">
    <property type="entry name" value="H4"/>
    <property type="match status" value="1"/>
</dbReference>
<evidence type="ECO:0000256" key="3">
    <source>
        <dbReference type="ARBA" id="ARBA00006564"/>
    </source>
</evidence>
<dbReference type="GO" id="GO:0046982">
    <property type="term" value="F:protein heterodimerization activity"/>
    <property type="evidence" value="ECO:0007669"/>
    <property type="project" value="InterPro"/>
</dbReference>
<protein>
    <recommendedName>
        <fullName evidence="8">Histone H4</fullName>
    </recommendedName>
</protein>
<name>A0A1L9RQJ6_ASPWE</name>
<dbReference type="CDD" id="cd22912">
    <property type="entry name" value="HFD_H4"/>
    <property type="match status" value="1"/>
</dbReference>
<keyword evidence="6 8" id="KW-0539">Nucleus</keyword>
<dbReference type="GO" id="GO:0003677">
    <property type="term" value="F:DNA binding"/>
    <property type="evidence" value="ECO:0007669"/>
    <property type="project" value="UniProtKB-KW"/>
</dbReference>
<accession>A0A1L9RQJ6</accession>
<evidence type="ECO:0000256" key="8">
    <source>
        <dbReference type="RuleBase" id="RU000528"/>
    </source>
</evidence>
<dbReference type="InterPro" id="IPR001951">
    <property type="entry name" value="Histone_H4"/>
</dbReference>
<dbReference type="GO" id="GO:0030527">
    <property type="term" value="F:structural constituent of chromatin"/>
    <property type="evidence" value="ECO:0007669"/>
    <property type="project" value="InterPro"/>
</dbReference>
<comment type="subcellular location">
    <subcellularLocation>
        <location evidence="2">Chromosome</location>
    </subcellularLocation>
    <subcellularLocation>
        <location evidence="1">Nucleus</location>
    </subcellularLocation>
</comment>
<keyword evidence="4 8" id="KW-0158">Chromosome</keyword>
<evidence type="ECO:0000313" key="9">
    <source>
        <dbReference type="EMBL" id="OJJ37226.1"/>
    </source>
</evidence>